<dbReference type="GO" id="GO:0006281">
    <property type="term" value="P:DNA repair"/>
    <property type="evidence" value="ECO:0007669"/>
    <property type="project" value="UniProtKB-UniRule"/>
</dbReference>
<dbReference type="InterPro" id="IPR036775">
    <property type="entry name" value="DNA_pol_Y-fam_lit_finger_sf"/>
</dbReference>
<dbReference type="GO" id="GO:0003887">
    <property type="term" value="F:DNA-directed DNA polymerase activity"/>
    <property type="evidence" value="ECO:0007669"/>
    <property type="project" value="UniProtKB-UniRule"/>
</dbReference>
<keyword evidence="6 16" id="KW-0548">Nucleotidyltransferase</keyword>
<evidence type="ECO:0000256" key="14">
    <source>
        <dbReference type="ARBA" id="ARBA00025589"/>
    </source>
</evidence>
<feature type="binding site" evidence="16">
    <location>
        <position position="120"/>
    </location>
    <ligand>
        <name>Mg(2+)</name>
        <dbReference type="ChEBI" id="CHEBI:18420"/>
    </ligand>
</feature>
<evidence type="ECO:0000256" key="5">
    <source>
        <dbReference type="ARBA" id="ARBA00022679"/>
    </source>
</evidence>
<dbReference type="InterPro" id="IPR043128">
    <property type="entry name" value="Rev_trsase/Diguanyl_cyclase"/>
</dbReference>
<dbReference type="Pfam" id="PF11799">
    <property type="entry name" value="IMS_C"/>
    <property type="match status" value="1"/>
</dbReference>
<evidence type="ECO:0000256" key="4">
    <source>
        <dbReference type="ARBA" id="ARBA00022490"/>
    </source>
</evidence>
<dbReference type="GO" id="GO:0042276">
    <property type="term" value="P:error-prone translesion synthesis"/>
    <property type="evidence" value="ECO:0007669"/>
    <property type="project" value="TreeGrafter"/>
</dbReference>
<dbReference type="Gene3D" id="3.30.70.270">
    <property type="match status" value="1"/>
</dbReference>
<dbReference type="NCBIfam" id="NF002677">
    <property type="entry name" value="PRK02406.1"/>
    <property type="match status" value="1"/>
</dbReference>
<evidence type="ECO:0000256" key="1">
    <source>
        <dbReference type="ARBA" id="ARBA00004496"/>
    </source>
</evidence>
<feature type="site" description="Substrate discrimination" evidence="16">
    <location>
        <position position="32"/>
    </location>
</feature>
<feature type="binding site" evidence="16">
    <location>
        <position position="27"/>
    </location>
    <ligand>
        <name>Mg(2+)</name>
        <dbReference type="ChEBI" id="CHEBI:18420"/>
    </ligand>
</feature>
<evidence type="ECO:0000256" key="16">
    <source>
        <dbReference type="HAMAP-Rule" id="MF_01113"/>
    </source>
</evidence>
<evidence type="ECO:0000256" key="3">
    <source>
        <dbReference type="ARBA" id="ARBA00022457"/>
    </source>
</evidence>
<dbReference type="Pfam" id="PF11798">
    <property type="entry name" value="IMS_HHH"/>
    <property type="match status" value="1"/>
</dbReference>
<evidence type="ECO:0000256" key="6">
    <source>
        <dbReference type="ARBA" id="ARBA00022695"/>
    </source>
</evidence>
<feature type="active site" evidence="16">
    <location>
        <position position="121"/>
    </location>
</feature>
<feature type="compositionally biased region" description="Basic and acidic residues" evidence="17">
    <location>
        <begin position="424"/>
        <end position="439"/>
    </location>
</feature>
<dbReference type="Gene3D" id="3.40.1170.60">
    <property type="match status" value="1"/>
</dbReference>
<dbReference type="Proteomes" id="UP000216444">
    <property type="component" value="Unassembled WGS sequence"/>
</dbReference>
<dbReference type="SUPFAM" id="SSF100879">
    <property type="entry name" value="Lesion bypass DNA polymerase (Y-family), little finger domain"/>
    <property type="match status" value="1"/>
</dbReference>
<comment type="cofactor">
    <cofactor evidence="16">
        <name>Mg(2+)</name>
        <dbReference type="ChEBI" id="CHEBI:18420"/>
    </cofactor>
    <text evidence="16">Binds 2 magnesium ions per subunit.</text>
</comment>
<dbReference type="GO" id="GO:0009432">
    <property type="term" value="P:SOS response"/>
    <property type="evidence" value="ECO:0007669"/>
    <property type="project" value="TreeGrafter"/>
</dbReference>
<comment type="function">
    <text evidence="14 16">Poorly processive, error-prone DNA polymerase involved in untargeted mutagenesis. Copies undamaged DNA at stalled replication forks, which arise in vivo from mismatched or misaligned primer ends. These misaligned primers can be extended by PolIV. Exhibits no 3'-5' exonuclease (proofreading) activity. May be involved in translesional synthesis, in conjunction with the beta clamp from PolIII.</text>
</comment>
<evidence type="ECO:0000256" key="13">
    <source>
        <dbReference type="ARBA" id="ARBA00023204"/>
    </source>
</evidence>
<dbReference type="CDD" id="cd03586">
    <property type="entry name" value="PolY_Pol_IV_kappa"/>
    <property type="match status" value="1"/>
</dbReference>
<keyword evidence="5 16" id="KW-0808">Transferase</keyword>
<keyword evidence="3 16" id="KW-0515">Mutator protein</keyword>
<dbReference type="RefSeq" id="WP_094662365.1">
    <property type="nucleotide sequence ID" value="NZ_MWWV01000003.1"/>
</dbReference>
<keyword evidence="9 16" id="KW-0227">DNA damage</keyword>
<reference evidence="19 20" key="1">
    <citation type="journal article" date="2017" name="BMC Genomics">
        <title>Comparative genomic and phylogenomic analyses of the Bifidobacteriaceae family.</title>
        <authorList>
            <person name="Lugli G.A."/>
            <person name="Milani C."/>
            <person name="Turroni F."/>
            <person name="Duranti S."/>
            <person name="Mancabelli L."/>
            <person name="Mangifesta M."/>
            <person name="Ferrario C."/>
            <person name="Modesto M."/>
            <person name="Mattarelli P."/>
            <person name="Jiri K."/>
            <person name="van Sinderen D."/>
            <person name="Ventura M."/>
        </authorList>
    </citation>
    <scope>NUCLEOTIDE SEQUENCE [LARGE SCALE GENOMIC DNA]</scope>
    <source>
        <strain evidence="19 20">DSM 100201</strain>
    </source>
</reference>
<evidence type="ECO:0000313" key="20">
    <source>
        <dbReference type="Proteomes" id="UP000216444"/>
    </source>
</evidence>
<keyword evidence="13 16" id="KW-0234">DNA repair</keyword>
<evidence type="ECO:0000256" key="12">
    <source>
        <dbReference type="ARBA" id="ARBA00023125"/>
    </source>
</evidence>
<evidence type="ECO:0000256" key="17">
    <source>
        <dbReference type="SAM" id="MobiDB-lite"/>
    </source>
</evidence>
<dbReference type="GO" id="GO:0005829">
    <property type="term" value="C:cytosol"/>
    <property type="evidence" value="ECO:0007669"/>
    <property type="project" value="TreeGrafter"/>
</dbReference>
<keyword evidence="7 16" id="KW-0235">DNA replication</keyword>
<comment type="catalytic activity">
    <reaction evidence="15 16">
        <text>DNA(n) + a 2'-deoxyribonucleoside 5'-triphosphate = DNA(n+1) + diphosphate</text>
        <dbReference type="Rhea" id="RHEA:22508"/>
        <dbReference type="Rhea" id="RHEA-COMP:17339"/>
        <dbReference type="Rhea" id="RHEA-COMP:17340"/>
        <dbReference type="ChEBI" id="CHEBI:33019"/>
        <dbReference type="ChEBI" id="CHEBI:61560"/>
        <dbReference type="ChEBI" id="CHEBI:173112"/>
        <dbReference type="EC" id="2.7.7.7"/>
    </reaction>
</comment>
<dbReference type="AlphaFoldDB" id="A0A261FI15"/>
<feature type="compositionally biased region" description="Low complexity" evidence="17">
    <location>
        <begin position="442"/>
        <end position="465"/>
    </location>
</feature>
<evidence type="ECO:0000256" key="2">
    <source>
        <dbReference type="ARBA" id="ARBA00010945"/>
    </source>
</evidence>
<comment type="caution">
    <text evidence="19">The sequence shown here is derived from an EMBL/GenBank/DDBJ whole genome shotgun (WGS) entry which is preliminary data.</text>
</comment>
<keyword evidence="8 16" id="KW-0479">Metal-binding</keyword>
<accession>A0A261FI15</accession>
<keyword evidence="10 16" id="KW-0460">Magnesium</keyword>
<dbReference type="GO" id="GO:0000287">
    <property type="term" value="F:magnesium ion binding"/>
    <property type="evidence" value="ECO:0007669"/>
    <property type="project" value="UniProtKB-UniRule"/>
</dbReference>
<evidence type="ECO:0000313" key="19">
    <source>
        <dbReference type="EMBL" id="OZG58787.1"/>
    </source>
</evidence>
<evidence type="ECO:0000256" key="10">
    <source>
        <dbReference type="ARBA" id="ARBA00022842"/>
    </source>
</evidence>
<protein>
    <recommendedName>
        <fullName evidence="16">DNA polymerase IV</fullName>
        <shortName evidence="16">Pol IV</shortName>
        <ecNumber evidence="16">2.7.7.7</ecNumber>
    </recommendedName>
</protein>
<dbReference type="InterPro" id="IPR024728">
    <property type="entry name" value="PolY_HhH_motif"/>
</dbReference>
<dbReference type="PANTHER" id="PTHR11076:SF33">
    <property type="entry name" value="DNA POLYMERASE KAPPA"/>
    <property type="match status" value="1"/>
</dbReference>
<dbReference type="InterPro" id="IPR022880">
    <property type="entry name" value="DNApol_IV"/>
</dbReference>
<comment type="subcellular location">
    <subcellularLocation>
        <location evidence="1 16">Cytoplasm</location>
    </subcellularLocation>
</comment>
<dbReference type="EMBL" id="MWWV01000003">
    <property type="protein sequence ID" value="OZG58787.1"/>
    <property type="molecule type" value="Genomic_DNA"/>
</dbReference>
<gene>
    <name evidence="16" type="primary">dinB</name>
    <name evidence="19" type="ORF">BTIS_0508</name>
</gene>
<dbReference type="PROSITE" id="PS50173">
    <property type="entry name" value="UMUC"/>
    <property type="match status" value="1"/>
</dbReference>
<dbReference type="InterPro" id="IPR001126">
    <property type="entry name" value="UmuC"/>
</dbReference>
<dbReference type="Pfam" id="PF00817">
    <property type="entry name" value="IMS"/>
    <property type="match status" value="1"/>
</dbReference>
<keyword evidence="12 16" id="KW-0238">DNA-binding</keyword>
<evidence type="ECO:0000256" key="11">
    <source>
        <dbReference type="ARBA" id="ARBA00022932"/>
    </source>
</evidence>
<keyword evidence="20" id="KW-1185">Reference proteome</keyword>
<comment type="subunit">
    <text evidence="16">Monomer.</text>
</comment>
<dbReference type="PANTHER" id="PTHR11076">
    <property type="entry name" value="DNA REPAIR POLYMERASE UMUC / TRANSFERASE FAMILY MEMBER"/>
    <property type="match status" value="1"/>
</dbReference>
<feature type="compositionally biased region" description="Basic and acidic residues" evidence="17">
    <location>
        <begin position="475"/>
        <end position="485"/>
    </location>
</feature>
<dbReference type="GO" id="GO:0003684">
    <property type="term" value="F:damaged DNA binding"/>
    <property type="evidence" value="ECO:0007669"/>
    <property type="project" value="InterPro"/>
</dbReference>
<proteinExistence type="inferred from homology"/>
<evidence type="ECO:0000256" key="8">
    <source>
        <dbReference type="ARBA" id="ARBA00022723"/>
    </source>
</evidence>
<dbReference type="SUPFAM" id="SSF56672">
    <property type="entry name" value="DNA/RNA polymerases"/>
    <property type="match status" value="1"/>
</dbReference>
<dbReference type="HAMAP" id="MF_01113">
    <property type="entry name" value="DNApol_IV"/>
    <property type="match status" value="1"/>
</dbReference>
<dbReference type="InterPro" id="IPR017961">
    <property type="entry name" value="DNA_pol_Y-fam_little_finger"/>
</dbReference>
<keyword evidence="4 16" id="KW-0963">Cytoplasm</keyword>
<organism evidence="19 20">
    <name type="scientific">Bifidobacterium tissieri</name>
    <dbReference type="NCBI Taxonomy" id="1630162"/>
    <lineage>
        <taxon>Bacteria</taxon>
        <taxon>Bacillati</taxon>
        <taxon>Actinomycetota</taxon>
        <taxon>Actinomycetes</taxon>
        <taxon>Bifidobacteriales</taxon>
        <taxon>Bifidobacteriaceae</taxon>
        <taxon>Bifidobacterium</taxon>
    </lineage>
</organism>
<sequence length="508" mass="54624">MSTSPRLAAVKRDWGHDETGCNTLHIDMDAFFASCEIARHPELKGKPVIIGTGPRSVVSAASYEARPFGVNSAMPTATARRLCPQGIFLPVDMAYYREMSRRVFAVFGEVTDRIERVSVDECYMDVSGALRRWSSPTAIGAWLRSEVARTFGLTCSVGVASNKLVAKLASTNAKPNGMLLIPKARQAEFVQMLPIRSIPGVGPSLGKRLEQWGVTTVAQLAGLDERELTQACGSASHARSLYLAARGLDERTVTPYTPEKSIGAERTFDTDATTADDVTSLLLWCADTVASTLRRKGLMARTITVKLRFADLSYSTKSRTLETPVTTASAIYPQSVRLLERMLGMAEGAADHGDTRLPRSVRLAGLSASGLADVATTPVQASFDDLLAEAEVENAGRSPSERSAGSRFPAAHGQSMYGQGTRGQDTHDQDAHGQNDGRRHASPSTSVSGSTSPSRSTSVSMPSSTHGTPNPKRMSQAEKALDSIRQRYGTDAVRLGLRKPHGTHRTGD</sequence>
<comment type="similarity">
    <text evidence="2 16">Belongs to the DNA polymerase type-Y family.</text>
</comment>
<feature type="region of interest" description="Disordered" evidence="17">
    <location>
        <begin position="392"/>
        <end position="508"/>
    </location>
</feature>
<feature type="compositionally biased region" description="Basic residues" evidence="17">
    <location>
        <begin position="496"/>
        <end position="508"/>
    </location>
</feature>
<evidence type="ECO:0000259" key="18">
    <source>
        <dbReference type="PROSITE" id="PS50173"/>
    </source>
</evidence>
<evidence type="ECO:0000256" key="7">
    <source>
        <dbReference type="ARBA" id="ARBA00022705"/>
    </source>
</evidence>
<name>A0A261FI15_9BIFI</name>
<dbReference type="InterPro" id="IPR050116">
    <property type="entry name" value="DNA_polymerase-Y"/>
</dbReference>
<feature type="domain" description="UmuC" evidence="18">
    <location>
        <begin position="23"/>
        <end position="202"/>
    </location>
</feature>
<keyword evidence="11 16" id="KW-0239">DNA-directed DNA polymerase</keyword>
<evidence type="ECO:0000256" key="15">
    <source>
        <dbReference type="ARBA" id="ARBA00049244"/>
    </source>
</evidence>
<dbReference type="GO" id="GO:0006261">
    <property type="term" value="P:DNA-templated DNA replication"/>
    <property type="evidence" value="ECO:0007669"/>
    <property type="project" value="UniProtKB-UniRule"/>
</dbReference>
<dbReference type="EC" id="2.7.7.7" evidence="16"/>
<dbReference type="InterPro" id="IPR043502">
    <property type="entry name" value="DNA/RNA_pol_sf"/>
</dbReference>
<dbReference type="Gene3D" id="3.30.1490.100">
    <property type="entry name" value="DNA polymerase, Y-family, little finger domain"/>
    <property type="match status" value="1"/>
</dbReference>
<dbReference type="Gene3D" id="1.10.150.20">
    <property type="entry name" value="5' to 3' exonuclease, C-terminal subdomain"/>
    <property type="match status" value="1"/>
</dbReference>
<evidence type="ECO:0000256" key="9">
    <source>
        <dbReference type="ARBA" id="ARBA00022763"/>
    </source>
</evidence>
<dbReference type="FunFam" id="3.40.1170.60:FF:000001">
    <property type="entry name" value="DNA polymerase IV"/>
    <property type="match status" value="1"/>
</dbReference>